<organism evidence="1 2">
    <name type="scientific">Vandammella animalimorsus</name>
    <dbReference type="NCBI Taxonomy" id="2029117"/>
    <lineage>
        <taxon>Bacteria</taxon>
        <taxon>Pseudomonadati</taxon>
        <taxon>Pseudomonadota</taxon>
        <taxon>Betaproteobacteria</taxon>
        <taxon>Burkholderiales</taxon>
        <taxon>Comamonadaceae</taxon>
        <taxon>Vandammella</taxon>
    </lineage>
</organism>
<gene>
    <name evidence="1" type="ORF">CK620_02945</name>
</gene>
<sequence length="192" mass="20923">MPPMKSTLPPIASSALLGLLPALLQAALLLAALLLAALPVAAQPASAQAAAQATPPQAEAAAARQDLAEGRRLGEFVNRYGFRHLYVRVPAGLDDARIIALAQQWHQREPDAWLWLLDDDSQFQQLLDSLPKIEQGDLGDFPAQWFKQHAVANLVLMLHADRSRRWALYRGAHRSDSMAELPCIQGKGGCKP</sequence>
<reference evidence="1 2" key="1">
    <citation type="submission" date="2017-08" db="EMBL/GenBank/DDBJ databases">
        <title>WGS of Clinical strains of the CDC Group NO-1 linked to zoonotic infections in humans.</title>
        <authorList>
            <person name="Bernier A.-M."/>
            <person name="Bernard K."/>
        </authorList>
    </citation>
    <scope>NUCLEOTIDE SEQUENCE [LARGE SCALE GENOMIC DNA]</scope>
    <source>
        <strain evidence="1 2">NML03-0146</strain>
    </source>
</reference>
<evidence type="ECO:0000313" key="1">
    <source>
        <dbReference type="EMBL" id="PAT36181.1"/>
    </source>
</evidence>
<accession>A0A2A2AEM4</accession>
<comment type="caution">
    <text evidence="1">The sequence shown here is derived from an EMBL/GenBank/DDBJ whole genome shotgun (WGS) entry which is preliminary data.</text>
</comment>
<dbReference type="EMBL" id="NSJF01000001">
    <property type="protein sequence ID" value="PAT36181.1"/>
    <property type="molecule type" value="Genomic_DNA"/>
</dbReference>
<dbReference type="AlphaFoldDB" id="A0A2A2AEM4"/>
<evidence type="ECO:0000313" key="2">
    <source>
        <dbReference type="Proteomes" id="UP000217999"/>
    </source>
</evidence>
<proteinExistence type="predicted"/>
<protein>
    <submittedName>
        <fullName evidence="1">Uncharacterized protein</fullName>
    </submittedName>
</protein>
<dbReference type="Proteomes" id="UP000217999">
    <property type="component" value="Unassembled WGS sequence"/>
</dbReference>
<name>A0A2A2AEM4_9BURK</name>